<gene>
    <name evidence="1" type="ORF">MTR67_034305</name>
</gene>
<keyword evidence="2" id="KW-1185">Reference proteome</keyword>
<proteinExistence type="predicted"/>
<name>A0AAF0U7Z0_SOLVR</name>
<sequence length="14" mass="1719">MMMMIIVGIIRHHH</sequence>
<evidence type="ECO:0000313" key="1">
    <source>
        <dbReference type="EMBL" id="WMV40920.1"/>
    </source>
</evidence>
<organism evidence="1 2">
    <name type="scientific">Solanum verrucosum</name>
    <dbReference type="NCBI Taxonomy" id="315347"/>
    <lineage>
        <taxon>Eukaryota</taxon>
        <taxon>Viridiplantae</taxon>
        <taxon>Streptophyta</taxon>
        <taxon>Embryophyta</taxon>
        <taxon>Tracheophyta</taxon>
        <taxon>Spermatophyta</taxon>
        <taxon>Magnoliopsida</taxon>
        <taxon>eudicotyledons</taxon>
        <taxon>Gunneridae</taxon>
        <taxon>Pentapetalae</taxon>
        <taxon>asterids</taxon>
        <taxon>lamiids</taxon>
        <taxon>Solanales</taxon>
        <taxon>Solanaceae</taxon>
        <taxon>Solanoideae</taxon>
        <taxon>Solaneae</taxon>
        <taxon>Solanum</taxon>
    </lineage>
</organism>
<protein>
    <submittedName>
        <fullName evidence="1">Uncharacterized protein</fullName>
    </submittedName>
</protein>
<reference evidence="1" key="1">
    <citation type="submission" date="2023-08" db="EMBL/GenBank/DDBJ databases">
        <title>A de novo genome assembly of Solanum verrucosum Schlechtendal, a Mexican diploid species geographically isolated from the other diploid A-genome species in potato relatives.</title>
        <authorList>
            <person name="Hosaka K."/>
        </authorList>
    </citation>
    <scope>NUCLEOTIDE SEQUENCE</scope>
    <source>
        <tissue evidence="1">Young leaves</tissue>
    </source>
</reference>
<accession>A0AAF0U7Z0</accession>
<dbReference type="EMBL" id="CP133619">
    <property type="protein sequence ID" value="WMV40920.1"/>
    <property type="molecule type" value="Genomic_DNA"/>
</dbReference>
<dbReference type="Proteomes" id="UP001234989">
    <property type="component" value="Chromosome 8"/>
</dbReference>
<evidence type="ECO:0000313" key="2">
    <source>
        <dbReference type="Proteomes" id="UP001234989"/>
    </source>
</evidence>